<dbReference type="AlphaFoldDB" id="A0A0M2H8U4"/>
<keyword evidence="2" id="KW-1185">Reference proteome</keyword>
<comment type="caution">
    <text evidence="1">The sequence shown here is derived from an EMBL/GenBank/DDBJ whole genome shotgun (WGS) entry which is preliminary data.</text>
</comment>
<dbReference type="EMBL" id="JYJA01000033">
    <property type="protein sequence ID" value="KJL42841.1"/>
    <property type="molecule type" value="Genomic_DNA"/>
</dbReference>
<reference evidence="1 2" key="1">
    <citation type="submission" date="2015-02" db="EMBL/GenBank/DDBJ databases">
        <title>Draft genome sequences of ten Microbacterium spp. with emphasis on heavy metal contaminated environments.</title>
        <authorList>
            <person name="Corretto E."/>
        </authorList>
    </citation>
    <scope>NUCLEOTIDE SEQUENCE [LARGE SCALE GENOMIC DNA]</scope>
    <source>
        <strain evidence="1 2">DSM 8608</strain>
    </source>
</reference>
<protein>
    <submittedName>
        <fullName evidence="1">Uncharacterized protein</fullName>
    </submittedName>
</protein>
<evidence type="ECO:0000313" key="1">
    <source>
        <dbReference type="EMBL" id="KJL42841.1"/>
    </source>
</evidence>
<gene>
    <name evidence="1" type="ORF">RS82_01806</name>
</gene>
<proteinExistence type="predicted"/>
<name>A0A0M2H8U4_MICTR</name>
<sequence length="257" mass="27550">MVDLRVGVGVAPRGRHVVPHRVPHAEVGDDAGRRLLGERVGQQASQRHRGRAHERRVVRIIERDAAAGPLADQGEVALTAPAAGMPVGAGARTGVGARRGRSPARPLGSRRLAEAVPAVVRRAGLRRADELPRPLHLDEHRRVAAGVGVRLPQAQAIRLAEGLLIDLGGYREHLVGRRRERTVEHVPSRGTAMTDAASRCRRRDSGYVTPGCPGAARCGARRRRRCGSTGRAAAGCRCSVRGTFPRSRSPAPAPTRR</sequence>
<organism evidence="1 2">
    <name type="scientific">Microbacterium trichothecenolyticum</name>
    <name type="common">Aureobacterium trichothecenolyticum</name>
    <dbReference type="NCBI Taxonomy" id="69370"/>
    <lineage>
        <taxon>Bacteria</taxon>
        <taxon>Bacillati</taxon>
        <taxon>Actinomycetota</taxon>
        <taxon>Actinomycetes</taxon>
        <taxon>Micrococcales</taxon>
        <taxon>Microbacteriaceae</taxon>
        <taxon>Microbacterium</taxon>
    </lineage>
</organism>
<evidence type="ECO:0000313" key="2">
    <source>
        <dbReference type="Proteomes" id="UP000034098"/>
    </source>
</evidence>
<accession>A0A0M2H8U4</accession>
<dbReference type="Proteomes" id="UP000034098">
    <property type="component" value="Unassembled WGS sequence"/>
</dbReference>
<dbReference type="PATRIC" id="fig|69370.6.peg.1838"/>